<dbReference type="Proteomes" id="UP001598130">
    <property type="component" value="Unassembled WGS sequence"/>
</dbReference>
<dbReference type="Gene3D" id="3.30.200.20">
    <property type="entry name" value="Phosphorylase Kinase, domain 1"/>
    <property type="match status" value="1"/>
</dbReference>
<accession>A0ABW6CWX9</accession>
<evidence type="ECO:0000313" key="2">
    <source>
        <dbReference type="EMBL" id="MFD3266296.1"/>
    </source>
</evidence>
<dbReference type="PANTHER" id="PTHR21310:SF42">
    <property type="entry name" value="BIFUNCTIONAL AAC_APH"/>
    <property type="match status" value="1"/>
</dbReference>
<dbReference type="CDD" id="cd05155">
    <property type="entry name" value="APH_ChoK_like_1"/>
    <property type="match status" value="1"/>
</dbReference>
<organism evidence="2 3">
    <name type="scientific">Phenylobacterium ferrooxidans</name>
    <dbReference type="NCBI Taxonomy" id="2982689"/>
    <lineage>
        <taxon>Bacteria</taxon>
        <taxon>Pseudomonadati</taxon>
        <taxon>Pseudomonadota</taxon>
        <taxon>Alphaproteobacteria</taxon>
        <taxon>Caulobacterales</taxon>
        <taxon>Caulobacteraceae</taxon>
        <taxon>Phenylobacterium</taxon>
    </lineage>
</organism>
<evidence type="ECO:0000313" key="3">
    <source>
        <dbReference type="Proteomes" id="UP001598130"/>
    </source>
</evidence>
<evidence type="ECO:0000259" key="1">
    <source>
        <dbReference type="Pfam" id="PF01636"/>
    </source>
</evidence>
<dbReference type="InterPro" id="IPR011009">
    <property type="entry name" value="Kinase-like_dom_sf"/>
</dbReference>
<dbReference type="InterPro" id="IPR002575">
    <property type="entry name" value="Aminoglycoside_PTrfase"/>
</dbReference>
<comment type="caution">
    <text evidence="2">The sequence shown here is derived from an EMBL/GenBank/DDBJ whole genome shotgun (WGS) entry which is preliminary data.</text>
</comment>
<name>A0ABW6CWX9_9CAUL</name>
<feature type="domain" description="Aminoglycoside phosphotransferase" evidence="1">
    <location>
        <begin position="40"/>
        <end position="266"/>
    </location>
</feature>
<dbReference type="SUPFAM" id="SSF56112">
    <property type="entry name" value="Protein kinase-like (PK-like)"/>
    <property type="match status" value="1"/>
</dbReference>
<dbReference type="RefSeq" id="WP_377371559.1">
    <property type="nucleotide sequence ID" value="NZ_JAOTJD010000053.1"/>
</dbReference>
<proteinExistence type="predicted"/>
<protein>
    <submittedName>
        <fullName evidence="2">Aminoglycoside phosphotransferase family protein</fullName>
    </submittedName>
</protein>
<dbReference type="InterPro" id="IPR051678">
    <property type="entry name" value="AGP_Transferase"/>
</dbReference>
<dbReference type="PANTHER" id="PTHR21310">
    <property type="entry name" value="AMINOGLYCOSIDE PHOSPHOTRANSFERASE-RELATED-RELATED"/>
    <property type="match status" value="1"/>
</dbReference>
<dbReference type="Gene3D" id="3.90.1200.10">
    <property type="match status" value="1"/>
</dbReference>
<keyword evidence="3" id="KW-1185">Reference proteome</keyword>
<dbReference type="Pfam" id="PF01636">
    <property type="entry name" value="APH"/>
    <property type="match status" value="1"/>
</dbReference>
<gene>
    <name evidence="2" type="ORF">OCL97_20320</name>
</gene>
<reference evidence="2 3" key="1">
    <citation type="submission" date="2022-09" db="EMBL/GenBank/DDBJ databases">
        <title>New species of Phenylobacterium.</title>
        <authorList>
            <person name="Mieszkin S."/>
        </authorList>
    </citation>
    <scope>NUCLEOTIDE SEQUENCE [LARGE SCALE GENOMIC DNA]</scope>
    <source>
        <strain evidence="2 3">HK31-G</strain>
    </source>
</reference>
<sequence length="300" mass="32840">MNAPIRNPTVGVPPAEVEIDEALVRALLTAQHPDLADLPIRLVASGWDNDMFRLGDDMAVRMPRRLAGVELIENEQRWLPTLPRLPLPIPAPLRLGVASEAYPWPWSVLPWMPGGSVDRDPLNADQAPVLAGFLKALHQPAPGDAPHNPHRGVPLAERVDYLAPRLARLAAETNLITPRVRAVWDRALATPIDIEPTWLHGDPHARNVLSQDGRLTAVIDWGDMCRGDRATDLSSLWMLLPDRESRHAAMAAYGASDATWARAAGWAVNYAVVLTDAGRVDDPRLLAMGEKTFAMVEAGD</sequence>
<dbReference type="EMBL" id="JAOTJD010000053">
    <property type="protein sequence ID" value="MFD3266296.1"/>
    <property type="molecule type" value="Genomic_DNA"/>
</dbReference>